<reference evidence="4" key="1">
    <citation type="journal article" date="2019" name="Int. J. Syst. Evol. Microbiol.">
        <title>The Global Catalogue of Microorganisms (GCM) 10K type strain sequencing project: providing services to taxonomists for standard genome sequencing and annotation.</title>
        <authorList>
            <consortium name="The Broad Institute Genomics Platform"/>
            <consortium name="The Broad Institute Genome Sequencing Center for Infectious Disease"/>
            <person name="Wu L."/>
            <person name="Ma J."/>
        </authorList>
    </citation>
    <scope>NUCLEOTIDE SEQUENCE [LARGE SCALE GENOMIC DNA]</scope>
    <source>
        <strain evidence="4">KCTC 15012</strain>
    </source>
</reference>
<dbReference type="InterPro" id="IPR011146">
    <property type="entry name" value="HIT-like"/>
</dbReference>
<dbReference type="Proteomes" id="UP001596132">
    <property type="component" value="Unassembled WGS sequence"/>
</dbReference>
<name>A0ABW0YFU1_9GAMM</name>
<dbReference type="PIRSF" id="PIRSF000714">
    <property type="entry name" value="HIT"/>
    <property type="match status" value="1"/>
</dbReference>
<comment type="caution">
    <text evidence="1">Lacks conserved residue(s) required for the propagation of feature annotation.</text>
</comment>
<dbReference type="InterPro" id="IPR036265">
    <property type="entry name" value="HIT-like_sf"/>
</dbReference>
<evidence type="ECO:0000259" key="2">
    <source>
        <dbReference type="PROSITE" id="PS51084"/>
    </source>
</evidence>
<evidence type="ECO:0000313" key="3">
    <source>
        <dbReference type="EMBL" id="MFC5706484.1"/>
    </source>
</evidence>
<dbReference type="PROSITE" id="PS51084">
    <property type="entry name" value="HIT_2"/>
    <property type="match status" value="1"/>
</dbReference>
<dbReference type="InterPro" id="IPR026026">
    <property type="entry name" value="HIT_Hint"/>
</dbReference>
<dbReference type="Gene3D" id="3.30.428.10">
    <property type="entry name" value="HIT-like"/>
    <property type="match status" value="1"/>
</dbReference>
<dbReference type="SUPFAM" id="SSF54197">
    <property type="entry name" value="HIT-like"/>
    <property type="match status" value="1"/>
</dbReference>
<protein>
    <submittedName>
        <fullName evidence="3">HIT domain-containing protein</fullName>
    </submittedName>
</protein>
<dbReference type="EMBL" id="JBHSPP010000011">
    <property type="protein sequence ID" value="MFC5706484.1"/>
    <property type="molecule type" value="Genomic_DNA"/>
</dbReference>
<dbReference type="Pfam" id="PF01230">
    <property type="entry name" value="HIT"/>
    <property type="match status" value="1"/>
</dbReference>
<feature type="domain" description="HIT" evidence="2">
    <location>
        <begin position="34"/>
        <end position="103"/>
    </location>
</feature>
<evidence type="ECO:0000313" key="4">
    <source>
        <dbReference type="Proteomes" id="UP001596132"/>
    </source>
</evidence>
<dbReference type="RefSeq" id="WP_042644771.1">
    <property type="nucleotide sequence ID" value="NZ_CDDF01000019.1"/>
</dbReference>
<proteinExistence type="predicted"/>
<keyword evidence="4" id="KW-1185">Reference proteome</keyword>
<sequence length="143" mass="15848">MFELHPRLLADTRSLGDLPLCRVLLAKDSQYPWLILVPRIANLREIHHLAPAQQQQLMQESCAVAALMEQALSPDKINVAALGNLVPQLHLHHVCRFSTDPAWPGPVWGAHPAVPYSAQDLQREADNWRARLAGVSGFSPLAD</sequence>
<accession>A0ABW0YFU1</accession>
<organism evidence="3 4">
    <name type="scientific">Aeromonas eucrenophila</name>
    <dbReference type="NCBI Taxonomy" id="649"/>
    <lineage>
        <taxon>Bacteria</taxon>
        <taxon>Pseudomonadati</taxon>
        <taxon>Pseudomonadota</taxon>
        <taxon>Gammaproteobacteria</taxon>
        <taxon>Aeromonadales</taxon>
        <taxon>Aeromonadaceae</taxon>
        <taxon>Aeromonas</taxon>
    </lineage>
</organism>
<evidence type="ECO:0000256" key="1">
    <source>
        <dbReference type="PROSITE-ProRule" id="PRU00464"/>
    </source>
</evidence>
<gene>
    <name evidence="3" type="ORF">ACFPVW_10520</name>
</gene>
<comment type="caution">
    <text evidence="3">The sequence shown here is derived from an EMBL/GenBank/DDBJ whole genome shotgun (WGS) entry which is preliminary data.</text>
</comment>